<dbReference type="EMBL" id="JAGIOH010000001">
    <property type="protein sequence ID" value="MBP2401533.1"/>
    <property type="molecule type" value="Genomic_DNA"/>
</dbReference>
<dbReference type="SUPFAM" id="SSF48403">
    <property type="entry name" value="Ankyrin repeat"/>
    <property type="match status" value="1"/>
</dbReference>
<dbReference type="InterPro" id="IPR002110">
    <property type="entry name" value="Ankyrin_rpt"/>
</dbReference>
<keyword evidence="2" id="KW-1185">Reference proteome</keyword>
<dbReference type="Proteomes" id="UP001519291">
    <property type="component" value="Unassembled WGS sequence"/>
</dbReference>
<gene>
    <name evidence="1" type="ORF">JO379_001002</name>
</gene>
<comment type="caution">
    <text evidence="1">The sequence shown here is derived from an EMBL/GenBank/DDBJ whole genome shotgun (WGS) entry which is preliminary data.</text>
</comment>
<dbReference type="GeneID" id="91567867"/>
<dbReference type="Pfam" id="PF12796">
    <property type="entry name" value="Ank_2"/>
    <property type="match status" value="1"/>
</dbReference>
<dbReference type="InterPro" id="IPR036770">
    <property type="entry name" value="Ankyrin_rpt-contain_sf"/>
</dbReference>
<name>A0ABS4Y0P9_9ACTN</name>
<protein>
    <recommendedName>
        <fullName evidence="3">Ankyrin repeat-containing protein</fullName>
    </recommendedName>
</protein>
<proteinExistence type="predicted"/>
<dbReference type="Gene3D" id="1.25.40.20">
    <property type="entry name" value="Ankyrin repeat-containing domain"/>
    <property type="match status" value="1"/>
</dbReference>
<evidence type="ECO:0008006" key="3">
    <source>
        <dbReference type="Google" id="ProtNLM"/>
    </source>
</evidence>
<accession>A0ABS4Y0P9</accession>
<reference evidence="1 2" key="1">
    <citation type="submission" date="2021-03" db="EMBL/GenBank/DDBJ databases">
        <title>Sequencing the genomes of 1000 actinobacteria strains.</title>
        <authorList>
            <person name="Klenk H.-P."/>
        </authorList>
    </citation>
    <scope>NUCLEOTIDE SEQUENCE [LARGE SCALE GENOMIC DNA]</scope>
    <source>
        <strain evidence="1 2">DSM 41480</strain>
    </source>
</reference>
<evidence type="ECO:0000313" key="2">
    <source>
        <dbReference type="Proteomes" id="UP001519291"/>
    </source>
</evidence>
<dbReference type="RefSeq" id="WP_245381381.1">
    <property type="nucleotide sequence ID" value="NZ_JAGIOH010000001.1"/>
</dbReference>
<sequence length="536" mass="57519">MTSSRLLTAYQPAGDSPFPPAWWFVPARLAHTAVVGTGPDITILLTGWEVWPDSLGIRLSVFRRQVHEGRGSGTDGLRFTMVLADGRRVSTLDPDLGDAPGRQAEQPSLRLRGGSGGLFHHGIELHMSQLPPQGPLTLITEWPAEEVPEARTEFDGTALRAAAEAALEIWPDLPSAPEQEVLGWMTTGPQEIMAQPQRWLLPEPQRRQAVERDRADWEGMGAEGWADPEVVRARLAAGADPDDPQGRPLHRAAAVGAPEAVRELAGVVSDVDQADDEGATALWEAVCHGAEENAAILLAAGADAWTPRVSRWSPGRLALTTRLAPLFAGSAPPGARIADAELAAFRAADAQAAVFGEELHTEGISVAFVSGVDATEAVRRLDADLHRPGSEEYDPYDDWDQSTRVVGVTAVPGGCVLVQPAFYGLNTDAWLAALTSGGGRAYGVYFNPKGGTFGTFATDGRAVQSEEIGLPPGEEEPEGHWTHRFWLWDSGERLWNGSELAYACDQAGLSVDESRAVAGPPDWWAEIREDSALLAD</sequence>
<organism evidence="1 2">
    <name type="scientific">Streptomyces syringium</name>
    <dbReference type="NCBI Taxonomy" id="76729"/>
    <lineage>
        <taxon>Bacteria</taxon>
        <taxon>Bacillati</taxon>
        <taxon>Actinomycetota</taxon>
        <taxon>Actinomycetes</taxon>
        <taxon>Kitasatosporales</taxon>
        <taxon>Streptomycetaceae</taxon>
        <taxon>Streptomyces</taxon>
    </lineage>
</organism>
<evidence type="ECO:0000313" key="1">
    <source>
        <dbReference type="EMBL" id="MBP2401533.1"/>
    </source>
</evidence>